<dbReference type="PANTHER" id="PTHR43297:SF2">
    <property type="entry name" value="DIPEPTIDE TRANSPORT ATP-BINDING PROTEIN DPPD"/>
    <property type="match status" value="1"/>
</dbReference>
<feature type="compositionally biased region" description="Acidic residues" evidence="7">
    <location>
        <begin position="345"/>
        <end position="357"/>
    </location>
</feature>
<dbReference type="PROSITE" id="PS00211">
    <property type="entry name" value="ABC_TRANSPORTER_1"/>
    <property type="match status" value="1"/>
</dbReference>
<dbReference type="InterPro" id="IPR027417">
    <property type="entry name" value="P-loop_NTPase"/>
</dbReference>
<gene>
    <name evidence="9" type="ORF">GS429_06265</name>
</gene>
<protein>
    <submittedName>
        <fullName evidence="9">ATP-binding cassette domain-containing protein</fullName>
    </submittedName>
</protein>
<dbReference type="AlphaFoldDB" id="A0A6B0VKF7"/>
<evidence type="ECO:0000256" key="1">
    <source>
        <dbReference type="ARBA" id="ARBA00004202"/>
    </source>
</evidence>
<comment type="caution">
    <text evidence="9">The sequence shown here is derived from an EMBL/GenBank/DDBJ whole genome shotgun (WGS) entry which is preliminary data.</text>
</comment>
<comment type="subcellular location">
    <subcellularLocation>
        <location evidence="1">Cell membrane</location>
        <topology evidence="1">Peripheral membrane protein</topology>
    </subcellularLocation>
</comment>
<dbReference type="InterPro" id="IPR003593">
    <property type="entry name" value="AAA+_ATPase"/>
</dbReference>
<evidence type="ECO:0000256" key="2">
    <source>
        <dbReference type="ARBA" id="ARBA00022448"/>
    </source>
</evidence>
<keyword evidence="5 9" id="KW-0067">ATP-binding</keyword>
<dbReference type="RefSeq" id="WP_160063746.1">
    <property type="nucleotide sequence ID" value="NZ_WUYX01000023.1"/>
</dbReference>
<dbReference type="SMART" id="SM00382">
    <property type="entry name" value="AAA"/>
    <property type="match status" value="1"/>
</dbReference>
<dbReference type="FunFam" id="3.40.50.300:FF:000016">
    <property type="entry name" value="Oligopeptide ABC transporter ATP-binding component"/>
    <property type="match status" value="1"/>
</dbReference>
<evidence type="ECO:0000256" key="4">
    <source>
        <dbReference type="ARBA" id="ARBA00022741"/>
    </source>
</evidence>
<keyword evidence="10" id="KW-1185">Reference proteome</keyword>
<accession>A0A6B0VKF7</accession>
<dbReference type="Gene3D" id="3.40.50.300">
    <property type="entry name" value="P-loop containing nucleotide triphosphate hydrolases"/>
    <property type="match status" value="1"/>
</dbReference>
<keyword evidence="4" id="KW-0547">Nucleotide-binding</keyword>
<dbReference type="SUPFAM" id="SSF52540">
    <property type="entry name" value="P-loop containing nucleoside triphosphate hydrolases"/>
    <property type="match status" value="1"/>
</dbReference>
<dbReference type="CDD" id="cd03257">
    <property type="entry name" value="ABC_NikE_OppD_transporters"/>
    <property type="match status" value="1"/>
</dbReference>
<dbReference type="InterPro" id="IPR013563">
    <property type="entry name" value="Oligopep_ABC_C"/>
</dbReference>
<evidence type="ECO:0000256" key="7">
    <source>
        <dbReference type="SAM" id="MobiDB-lite"/>
    </source>
</evidence>
<dbReference type="Proteomes" id="UP000434101">
    <property type="component" value="Unassembled WGS sequence"/>
</dbReference>
<dbReference type="PROSITE" id="PS50893">
    <property type="entry name" value="ABC_TRANSPORTER_2"/>
    <property type="match status" value="1"/>
</dbReference>
<feature type="region of interest" description="Disordered" evidence="7">
    <location>
        <begin position="323"/>
        <end position="357"/>
    </location>
</feature>
<evidence type="ECO:0000256" key="6">
    <source>
        <dbReference type="ARBA" id="ARBA00023136"/>
    </source>
</evidence>
<dbReference type="OrthoDB" id="18209at2157"/>
<dbReference type="GO" id="GO:0015833">
    <property type="term" value="P:peptide transport"/>
    <property type="evidence" value="ECO:0007669"/>
    <property type="project" value="InterPro"/>
</dbReference>
<feature type="domain" description="ABC transporter" evidence="8">
    <location>
        <begin position="4"/>
        <end position="254"/>
    </location>
</feature>
<evidence type="ECO:0000313" key="10">
    <source>
        <dbReference type="Proteomes" id="UP000434101"/>
    </source>
</evidence>
<dbReference type="GO" id="GO:0005524">
    <property type="term" value="F:ATP binding"/>
    <property type="evidence" value="ECO:0007669"/>
    <property type="project" value="UniProtKB-KW"/>
</dbReference>
<dbReference type="InterPro" id="IPR050388">
    <property type="entry name" value="ABC_Ni/Peptide_Import"/>
</dbReference>
<keyword evidence="3" id="KW-1003">Cell membrane</keyword>
<evidence type="ECO:0000256" key="3">
    <source>
        <dbReference type="ARBA" id="ARBA00022475"/>
    </source>
</evidence>
<dbReference type="Pfam" id="PF08352">
    <property type="entry name" value="oligo_HPY"/>
    <property type="match status" value="1"/>
</dbReference>
<keyword evidence="2" id="KW-0813">Transport</keyword>
<dbReference type="InterPro" id="IPR003439">
    <property type="entry name" value="ABC_transporter-like_ATP-bd"/>
</dbReference>
<organism evidence="9 10">
    <name type="scientific">Natronorubrum halalkaliphilum</name>
    <dbReference type="NCBI Taxonomy" id="2691917"/>
    <lineage>
        <taxon>Archaea</taxon>
        <taxon>Methanobacteriati</taxon>
        <taxon>Methanobacteriota</taxon>
        <taxon>Stenosarchaea group</taxon>
        <taxon>Halobacteria</taxon>
        <taxon>Halobacteriales</taxon>
        <taxon>Natrialbaceae</taxon>
        <taxon>Natronorubrum</taxon>
    </lineage>
</organism>
<sequence length="357" mass="39703">MTLLDINGLKTYYRADNGWVRATDDVSLSIDRGETVGLVGESGSGKTTLAKSIIRLLSDNAEIVDGSINFDGTEVTELSDKELRKQIRWSEISMIPQNAMNGFDPVYTVGQQIVQVIRHHEDGTSKKEARERARSLFDELGIEPDRVDDYPHQFSGGMAQRAMIALALALSPSLVLADEPTTALDVVIQDRILDTIKEMQEELNSAMIMITHDMSVVSETCDRIAVVYGGRIVEIADTETIITNPRHPYTLGLRNAFPDINDDDQELISIPGTPPELVDPGEGCRFAPRCPFAEQECWEETPEAESYGDGHAVECHRADEIDHLQEEAGKKETWTEQDLGRPEDSQSDQPEEVMLDD</sequence>
<evidence type="ECO:0000313" key="9">
    <source>
        <dbReference type="EMBL" id="MXV61673.1"/>
    </source>
</evidence>
<evidence type="ECO:0000259" key="8">
    <source>
        <dbReference type="PROSITE" id="PS50893"/>
    </source>
</evidence>
<dbReference type="InterPro" id="IPR017871">
    <property type="entry name" value="ABC_transporter-like_CS"/>
</dbReference>
<feature type="compositionally biased region" description="Basic and acidic residues" evidence="7">
    <location>
        <begin position="323"/>
        <end position="344"/>
    </location>
</feature>
<evidence type="ECO:0000256" key="5">
    <source>
        <dbReference type="ARBA" id="ARBA00022840"/>
    </source>
</evidence>
<dbReference type="GO" id="GO:0016887">
    <property type="term" value="F:ATP hydrolysis activity"/>
    <property type="evidence" value="ECO:0007669"/>
    <property type="project" value="InterPro"/>
</dbReference>
<name>A0A6B0VKF7_9EURY</name>
<dbReference type="PANTHER" id="PTHR43297">
    <property type="entry name" value="OLIGOPEPTIDE TRANSPORT ATP-BINDING PROTEIN APPD"/>
    <property type="match status" value="1"/>
</dbReference>
<dbReference type="NCBIfam" id="TIGR01727">
    <property type="entry name" value="oligo_HPY"/>
    <property type="match status" value="1"/>
</dbReference>
<keyword evidence="6" id="KW-0472">Membrane</keyword>
<dbReference type="GO" id="GO:0005886">
    <property type="term" value="C:plasma membrane"/>
    <property type="evidence" value="ECO:0007669"/>
    <property type="project" value="UniProtKB-SubCell"/>
</dbReference>
<dbReference type="EMBL" id="WUYX01000023">
    <property type="protein sequence ID" value="MXV61673.1"/>
    <property type="molecule type" value="Genomic_DNA"/>
</dbReference>
<dbReference type="Pfam" id="PF00005">
    <property type="entry name" value="ABC_tran"/>
    <property type="match status" value="1"/>
</dbReference>
<proteinExistence type="predicted"/>
<reference evidence="9 10" key="1">
    <citation type="submission" date="2020-01" db="EMBL/GenBank/DDBJ databases">
        <title>Natronorubrum sp. JWXQ-INN 674 isolated from Inner Mongolia Autonomous Region of China.</title>
        <authorList>
            <person name="Xue Q."/>
        </authorList>
    </citation>
    <scope>NUCLEOTIDE SEQUENCE [LARGE SCALE GENOMIC DNA]</scope>
    <source>
        <strain evidence="9 10">JWXQ-INN-674</strain>
    </source>
</reference>